<evidence type="ECO:0000313" key="1">
    <source>
        <dbReference type="EMBL" id="CAG8784084.1"/>
    </source>
</evidence>
<accession>A0ACA9RAR2</accession>
<evidence type="ECO:0000313" key="2">
    <source>
        <dbReference type="Proteomes" id="UP000789920"/>
    </source>
</evidence>
<proteinExistence type="predicted"/>
<gene>
    <name evidence="1" type="ORF">RPERSI_LOCUS18024</name>
</gene>
<dbReference type="Proteomes" id="UP000789920">
    <property type="component" value="Unassembled WGS sequence"/>
</dbReference>
<sequence length="85" mass="9809">SFKQITENNTLSWPKLFNRNFIEVESELNNVLGPSVDNLEELRYYPNLNSVDIEAFIQQVCSNEAIYDKNLSTITTFLQIAILSH</sequence>
<protein>
    <submittedName>
        <fullName evidence="1">24915_t:CDS:1</fullName>
    </submittedName>
</protein>
<organism evidence="1 2">
    <name type="scientific">Racocetra persica</name>
    <dbReference type="NCBI Taxonomy" id="160502"/>
    <lineage>
        <taxon>Eukaryota</taxon>
        <taxon>Fungi</taxon>
        <taxon>Fungi incertae sedis</taxon>
        <taxon>Mucoromycota</taxon>
        <taxon>Glomeromycotina</taxon>
        <taxon>Glomeromycetes</taxon>
        <taxon>Diversisporales</taxon>
        <taxon>Gigasporaceae</taxon>
        <taxon>Racocetra</taxon>
    </lineage>
</organism>
<keyword evidence="2" id="KW-1185">Reference proteome</keyword>
<feature type="non-terminal residue" evidence="1">
    <location>
        <position position="1"/>
    </location>
</feature>
<dbReference type="EMBL" id="CAJVQC010047071">
    <property type="protein sequence ID" value="CAG8784084.1"/>
    <property type="molecule type" value="Genomic_DNA"/>
</dbReference>
<comment type="caution">
    <text evidence="1">The sequence shown here is derived from an EMBL/GenBank/DDBJ whole genome shotgun (WGS) entry which is preliminary data.</text>
</comment>
<reference evidence="1" key="1">
    <citation type="submission" date="2021-06" db="EMBL/GenBank/DDBJ databases">
        <authorList>
            <person name="Kallberg Y."/>
            <person name="Tangrot J."/>
            <person name="Rosling A."/>
        </authorList>
    </citation>
    <scope>NUCLEOTIDE SEQUENCE</scope>
    <source>
        <strain evidence="1">MA461A</strain>
    </source>
</reference>
<name>A0ACA9RAR2_9GLOM</name>